<comment type="caution">
    <text evidence="3">The sequence shown here is derived from an EMBL/GenBank/DDBJ whole genome shotgun (WGS) entry which is preliminary data.</text>
</comment>
<organism evidence="3 4">
    <name type="scientific">Saitoella complicata (strain BCRC 22490 / CBS 7301 / JCM 7358 / NBRC 10748 / NRRL Y-17804)</name>
    <dbReference type="NCBI Taxonomy" id="698492"/>
    <lineage>
        <taxon>Eukaryota</taxon>
        <taxon>Fungi</taxon>
        <taxon>Dikarya</taxon>
        <taxon>Ascomycota</taxon>
        <taxon>Taphrinomycotina</taxon>
        <taxon>Taphrinomycotina incertae sedis</taxon>
        <taxon>Saitoella</taxon>
    </lineage>
</organism>
<feature type="coiled-coil region" evidence="1">
    <location>
        <begin position="112"/>
        <end position="139"/>
    </location>
</feature>
<feature type="compositionally biased region" description="Basic residues" evidence="2">
    <location>
        <begin position="170"/>
        <end position="180"/>
    </location>
</feature>
<keyword evidence="4" id="KW-1185">Reference proteome</keyword>
<name>A0A0E9NRC5_SAICN</name>
<reference evidence="3 4" key="2">
    <citation type="journal article" date="2014" name="J. Gen. Appl. Microbiol.">
        <title>The early diverging ascomycetous budding yeast Saitoella complicata has three histone deacetylases belonging to the Clr6, Hos2, and Rpd3 lineages.</title>
        <authorList>
            <person name="Nishida H."/>
            <person name="Matsumoto T."/>
            <person name="Kondo S."/>
            <person name="Hamamoto M."/>
            <person name="Yoshikawa H."/>
        </authorList>
    </citation>
    <scope>NUCLEOTIDE SEQUENCE [LARGE SCALE GENOMIC DNA]</scope>
    <source>
        <strain evidence="3 4">NRRL Y-17804</strain>
    </source>
</reference>
<keyword evidence="1" id="KW-0175">Coiled coil</keyword>
<reference evidence="3 4" key="3">
    <citation type="journal article" date="2015" name="Genome Announc.">
        <title>Draft Genome Sequence of the Archiascomycetous Yeast Saitoella complicata.</title>
        <authorList>
            <person name="Yamauchi K."/>
            <person name="Kondo S."/>
            <person name="Hamamoto M."/>
            <person name="Takahashi Y."/>
            <person name="Ogura Y."/>
            <person name="Hayashi T."/>
            <person name="Nishida H."/>
        </authorList>
    </citation>
    <scope>NUCLEOTIDE SEQUENCE [LARGE SCALE GENOMIC DNA]</scope>
    <source>
        <strain evidence="3 4">NRRL Y-17804</strain>
    </source>
</reference>
<protein>
    <submittedName>
        <fullName evidence="3">Uncharacterized protein</fullName>
    </submittedName>
</protein>
<dbReference type="EMBL" id="BACD03000068">
    <property type="protein sequence ID" value="GAO52404.1"/>
    <property type="molecule type" value="Genomic_DNA"/>
</dbReference>
<feature type="compositionally biased region" description="Polar residues" evidence="2">
    <location>
        <begin position="291"/>
        <end position="300"/>
    </location>
</feature>
<feature type="region of interest" description="Disordered" evidence="2">
    <location>
        <begin position="277"/>
        <end position="304"/>
    </location>
</feature>
<evidence type="ECO:0000313" key="3">
    <source>
        <dbReference type="EMBL" id="GAO52404.1"/>
    </source>
</evidence>
<dbReference type="AlphaFoldDB" id="A0A0E9NRC5"/>
<sequence length="411" mass="45706">MCRHVVETDVPSTAPPRLQNQKKPSTTRDEPEPLPIPSDDDEEFQLQPFAIKFATTRTGSKPSMEGQVTILPLWDYDYIHAMLMKKAAEDLYFSMTMGYRIIRGREKSAVTRLRSAADLEDLKDQVKDLQEVYSGKNKNWSVSISLQAKYVPPISSGSSDGELDNPARIHGGRKRAKKRGNNPSKRMLSDVRQHAENNAFKRTVLSNVTRLQEKWVCEEHEGYCWKVPSSGKHMHLASHHLSRWGQFMALPHSSVDELAPPHTPTFEKFHRGTLHAAASSESYSTPTPTSRITPAISSTPDVPANTPIPTVFTAPVPPSSPLRMEDAEDVAGFMSFVAKNNPSYTGFNAAQTEQAFRENGLALEDLKRVPPGLTIPGIRPGDTLAAQRCLPLWKAPARGPTAVHGFRLMMF</sequence>
<feature type="region of interest" description="Disordered" evidence="2">
    <location>
        <begin position="1"/>
        <end position="41"/>
    </location>
</feature>
<feature type="region of interest" description="Disordered" evidence="2">
    <location>
        <begin position="155"/>
        <end position="190"/>
    </location>
</feature>
<proteinExistence type="predicted"/>
<gene>
    <name evidence="3" type="ORF">G7K_6482-t1</name>
</gene>
<accession>A0A0E9NRC5</accession>
<evidence type="ECO:0000313" key="4">
    <source>
        <dbReference type="Proteomes" id="UP000033140"/>
    </source>
</evidence>
<evidence type="ECO:0000256" key="2">
    <source>
        <dbReference type="SAM" id="MobiDB-lite"/>
    </source>
</evidence>
<feature type="compositionally biased region" description="Low complexity" evidence="2">
    <location>
        <begin position="277"/>
        <end position="290"/>
    </location>
</feature>
<reference evidence="3 4" key="1">
    <citation type="journal article" date="2011" name="J. Gen. Appl. Microbiol.">
        <title>Draft genome sequencing of the enigmatic yeast Saitoella complicata.</title>
        <authorList>
            <person name="Nishida H."/>
            <person name="Hamamoto M."/>
            <person name="Sugiyama J."/>
        </authorList>
    </citation>
    <scope>NUCLEOTIDE SEQUENCE [LARGE SCALE GENOMIC DNA]</scope>
    <source>
        <strain evidence="3 4">NRRL Y-17804</strain>
    </source>
</reference>
<evidence type="ECO:0000256" key="1">
    <source>
        <dbReference type="SAM" id="Coils"/>
    </source>
</evidence>
<dbReference type="Proteomes" id="UP000033140">
    <property type="component" value="Unassembled WGS sequence"/>
</dbReference>